<dbReference type="SUPFAM" id="SSF53850">
    <property type="entry name" value="Periplasmic binding protein-like II"/>
    <property type="match status" value="1"/>
</dbReference>
<name>A0A222FNT4_9GAMM</name>
<keyword evidence="1" id="KW-0732">Signal</keyword>
<feature type="chain" id="PRO_5012781655" description="Solute-binding protein family 3/N-terminal domain-containing protein" evidence="1">
    <location>
        <begin position="20"/>
        <end position="229"/>
    </location>
</feature>
<sequence>MKWHYWLLLLALASGSSRSEQVAVVVSEVWPNATEADGSGFYWDIIRQAFASQNITLITDSAPYPRAVHQVQQWQADAWVGAYVNETDKAIYSRQAIDQDDIVVIQPIGARIDLQNGYFSWMRGYEFQRYIDIGKPGYLVSDRRRALHMLRRGRGLSGHIDVLSVLEPLQQQGELDLTDLEIRPLTTLPLHLGFQMSPRGKMLRDAFDNGMQTLQHSGELERLRHQYDW</sequence>
<evidence type="ECO:0000313" key="3">
    <source>
        <dbReference type="Proteomes" id="UP000202440"/>
    </source>
</evidence>
<dbReference type="KEGG" id="bsan:CHH28_17930"/>
<dbReference type="Proteomes" id="UP000202440">
    <property type="component" value="Chromosome"/>
</dbReference>
<evidence type="ECO:0000313" key="2">
    <source>
        <dbReference type="EMBL" id="ASP40439.1"/>
    </source>
</evidence>
<dbReference type="AlphaFoldDB" id="A0A222FNT4"/>
<accession>A0A222FNT4</accession>
<reference evidence="2 3" key="1">
    <citation type="submission" date="2017-07" db="EMBL/GenBank/DDBJ databases">
        <title>Annotated genome sequence of Bacterioplanes sanyensis isolated from Red Sea.</title>
        <authorList>
            <person name="Rehman Z.U."/>
        </authorList>
    </citation>
    <scope>NUCLEOTIDE SEQUENCE [LARGE SCALE GENOMIC DNA]</scope>
    <source>
        <strain evidence="2 3">NV9</strain>
    </source>
</reference>
<feature type="signal peptide" evidence="1">
    <location>
        <begin position="1"/>
        <end position="19"/>
    </location>
</feature>
<dbReference type="RefSeq" id="WP_094061606.1">
    <property type="nucleotide sequence ID" value="NZ_CP022530.1"/>
</dbReference>
<gene>
    <name evidence="2" type="ORF">CHH28_17930</name>
</gene>
<dbReference type="OrthoDB" id="5765098at2"/>
<evidence type="ECO:0008006" key="4">
    <source>
        <dbReference type="Google" id="ProtNLM"/>
    </source>
</evidence>
<dbReference type="EMBL" id="CP022530">
    <property type="protein sequence ID" value="ASP40439.1"/>
    <property type="molecule type" value="Genomic_DNA"/>
</dbReference>
<proteinExistence type="predicted"/>
<evidence type="ECO:0000256" key="1">
    <source>
        <dbReference type="SAM" id="SignalP"/>
    </source>
</evidence>
<organism evidence="2 3">
    <name type="scientific">Bacterioplanes sanyensis</name>
    <dbReference type="NCBI Taxonomy" id="1249553"/>
    <lineage>
        <taxon>Bacteria</taxon>
        <taxon>Pseudomonadati</taxon>
        <taxon>Pseudomonadota</taxon>
        <taxon>Gammaproteobacteria</taxon>
        <taxon>Oceanospirillales</taxon>
        <taxon>Oceanospirillaceae</taxon>
        <taxon>Bacterioplanes</taxon>
    </lineage>
</organism>
<keyword evidence="3" id="KW-1185">Reference proteome</keyword>
<protein>
    <recommendedName>
        <fullName evidence="4">Solute-binding protein family 3/N-terminal domain-containing protein</fullName>
    </recommendedName>
</protein>